<protein>
    <recommendedName>
        <fullName evidence="8">Phospho-2-dehydro-3-deoxyheptonate aldolase</fullName>
        <ecNumber evidence="8">2.5.1.54</ecNumber>
    </recommendedName>
</protein>
<dbReference type="EMBL" id="CP050253">
    <property type="protein sequence ID" value="QIQ21094.1"/>
    <property type="molecule type" value="Genomic_DNA"/>
</dbReference>
<evidence type="ECO:0000256" key="2">
    <source>
        <dbReference type="ARBA" id="ARBA00004688"/>
    </source>
</evidence>
<dbReference type="InParanoid" id="A0A6G9IBK7"/>
<dbReference type="EC" id="2.5.1.54" evidence="8"/>
<evidence type="ECO:0000313" key="10">
    <source>
        <dbReference type="EMBL" id="QIQ21094.1"/>
    </source>
</evidence>
<dbReference type="PANTHER" id="PTHR21225">
    <property type="entry name" value="PHOSPHO-2-DEHYDRO-3-DEOXYHEPTONATE ALDOLASE DAHP SYNTHETASE"/>
    <property type="match status" value="1"/>
</dbReference>
<dbReference type="GO" id="GO:0009073">
    <property type="term" value="P:aromatic amino acid family biosynthetic process"/>
    <property type="evidence" value="ECO:0007669"/>
    <property type="project" value="UniProtKB-KW"/>
</dbReference>
<name>A0A6G9IBK7_9GAMM</name>
<evidence type="ECO:0000256" key="6">
    <source>
        <dbReference type="ARBA" id="ARBA00023141"/>
    </source>
</evidence>
<feature type="domain" description="DAHP synthetase I/KDSA" evidence="9">
    <location>
        <begin position="42"/>
        <end position="340"/>
    </location>
</feature>
<dbReference type="GO" id="GO:0003849">
    <property type="term" value="F:3-deoxy-7-phosphoheptulonate synthase activity"/>
    <property type="evidence" value="ECO:0007669"/>
    <property type="project" value="UniProtKB-EC"/>
</dbReference>
<sequence>MQKDLLNNVRIQHEQILITPEKLKESFPLSRELEHQIAQSRQTIIDILERRDPRLLVVCGPCSIHDPDAAIDYAKKLKALSSELDKELFIVMRVYFEKPRTTVGWKGLINDPYMNNQFDIECGLFLARGLLMDLAEMGLPLATEALDPNTPQYIGDLISWSAIGARTTESQTHREMASGLSMPIGFKNGTDGGLDVAINAMKSASMPHRFVGLSQAGQVSVLQTMGNPHGHVILRGGKTPNYEAADVALCEAQMKKAGLLANLMVDCSHGNSNKDFRRQPLVADSIIEQIQAGNQSIIGVMIESNINEGNQSSDLPREQLQYGVSVTDACINWDDTETLLRKMSQQLAKPLQKRQATMTALAS</sequence>
<keyword evidence="5 8" id="KW-0808">Transferase</keyword>
<dbReference type="GO" id="GO:0042802">
    <property type="term" value="F:identical protein binding"/>
    <property type="evidence" value="ECO:0007669"/>
    <property type="project" value="UniProtKB-ARBA"/>
</dbReference>
<dbReference type="InterPro" id="IPR013785">
    <property type="entry name" value="Aldolase_TIM"/>
</dbReference>
<organism evidence="10 11">
    <name type="scientific">Zophobihabitans entericus</name>
    <dbReference type="NCBI Taxonomy" id="1635327"/>
    <lineage>
        <taxon>Bacteria</taxon>
        <taxon>Pseudomonadati</taxon>
        <taxon>Pseudomonadota</taxon>
        <taxon>Gammaproteobacteria</taxon>
        <taxon>Orbales</taxon>
        <taxon>Orbaceae</taxon>
        <taxon>Zophobihabitans</taxon>
    </lineage>
</organism>
<dbReference type="Proteomes" id="UP000501168">
    <property type="component" value="Chromosome"/>
</dbReference>
<evidence type="ECO:0000256" key="1">
    <source>
        <dbReference type="ARBA" id="ARBA00003726"/>
    </source>
</evidence>
<dbReference type="Gene3D" id="3.20.20.70">
    <property type="entry name" value="Aldolase class I"/>
    <property type="match status" value="1"/>
</dbReference>
<dbReference type="GO" id="GO:0008652">
    <property type="term" value="P:amino acid biosynthetic process"/>
    <property type="evidence" value="ECO:0007669"/>
    <property type="project" value="UniProtKB-KW"/>
</dbReference>
<dbReference type="NCBIfam" id="NF009396">
    <property type="entry name" value="PRK12756.1"/>
    <property type="match status" value="1"/>
</dbReference>
<dbReference type="FunFam" id="3.20.20.70:FF:000005">
    <property type="entry name" value="Phospho-2-dehydro-3-deoxyheptonate aldolase"/>
    <property type="match status" value="1"/>
</dbReference>
<dbReference type="GO" id="GO:0009423">
    <property type="term" value="P:chorismate biosynthetic process"/>
    <property type="evidence" value="ECO:0007669"/>
    <property type="project" value="UniProtKB-UniPathway"/>
</dbReference>
<accession>A0A6G9IBK7</accession>
<evidence type="ECO:0000256" key="7">
    <source>
        <dbReference type="ARBA" id="ARBA00047508"/>
    </source>
</evidence>
<dbReference type="GO" id="GO:0005737">
    <property type="term" value="C:cytoplasm"/>
    <property type="evidence" value="ECO:0007669"/>
    <property type="project" value="TreeGrafter"/>
</dbReference>
<dbReference type="InterPro" id="IPR006218">
    <property type="entry name" value="DAHP1/KDSA"/>
</dbReference>
<dbReference type="KEGG" id="orb:IPMB12_05030"/>
<dbReference type="FunCoup" id="A0A6G9IBK7">
    <property type="interactions" value="136"/>
</dbReference>
<evidence type="ECO:0000313" key="11">
    <source>
        <dbReference type="Proteomes" id="UP000501168"/>
    </source>
</evidence>
<dbReference type="PANTHER" id="PTHR21225:SF10">
    <property type="entry name" value="PHOSPHO-2-DEHYDRO-3-DEOXYHEPTONATE ALDOLASE, TYR-SENSITIVE"/>
    <property type="match status" value="1"/>
</dbReference>
<dbReference type="UniPathway" id="UPA00053">
    <property type="reaction ID" value="UER00084"/>
</dbReference>
<comment type="function">
    <text evidence="1 8">Stereospecific condensation of phosphoenolpyruvate (PEP) and D-erythrose-4-phosphate (E4P) giving rise to 3-deoxy-D-arabino-heptulosonate-7-phosphate (DAHP).</text>
</comment>
<keyword evidence="11" id="KW-1185">Reference proteome</keyword>
<comment type="pathway">
    <text evidence="2 8">Metabolic intermediate biosynthesis; chorismate biosynthesis; chorismate from D-erythrose 4-phosphate and phosphoenolpyruvate: step 1/7.</text>
</comment>
<proteinExistence type="inferred from homology"/>
<evidence type="ECO:0000256" key="5">
    <source>
        <dbReference type="ARBA" id="ARBA00022679"/>
    </source>
</evidence>
<dbReference type="Pfam" id="PF00793">
    <property type="entry name" value="DAHP_synth_1"/>
    <property type="match status" value="1"/>
</dbReference>
<dbReference type="AlphaFoldDB" id="A0A6G9IBK7"/>
<dbReference type="SUPFAM" id="SSF51569">
    <property type="entry name" value="Aldolase"/>
    <property type="match status" value="1"/>
</dbReference>
<evidence type="ECO:0000256" key="3">
    <source>
        <dbReference type="ARBA" id="ARBA00007985"/>
    </source>
</evidence>
<dbReference type="InterPro" id="IPR006219">
    <property type="entry name" value="DAHP_synth_1"/>
</dbReference>
<reference evidence="10 11" key="1">
    <citation type="submission" date="2020-03" db="EMBL/GenBank/DDBJ databases">
        <title>Complete genome sequence of Orbus sp. IPMB12 (BCRC 80908).</title>
        <authorList>
            <person name="Lo W.-S."/>
            <person name="Chang T.-H."/>
            <person name="Kuo C.-H."/>
        </authorList>
    </citation>
    <scope>NUCLEOTIDE SEQUENCE [LARGE SCALE GENOMIC DNA]</scope>
    <source>
        <strain evidence="10 11">IPMB12</strain>
    </source>
</reference>
<gene>
    <name evidence="10" type="ORF">IPMB12_05030</name>
</gene>
<comment type="similarity">
    <text evidence="3 8">Belongs to the class-I DAHP synthase family.</text>
</comment>
<evidence type="ECO:0000256" key="8">
    <source>
        <dbReference type="PIRNR" id="PIRNR001361"/>
    </source>
</evidence>
<dbReference type="PIRSF" id="PIRSF001361">
    <property type="entry name" value="DAHP_synthase"/>
    <property type="match status" value="1"/>
</dbReference>
<evidence type="ECO:0000256" key="4">
    <source>
        <dbReference type="ARBA" id="ARBA00022605"/>
    </source>
</evidence>
<evidence type="ECO:0000259" key="9">
    <source>
        <dbReference type="Pfam" id="PF00793"/>
    </source>
</evidence>
<dbReference type="NCBIfam" id="TIGR00034">
    <property type="entry name" value="aroFGH"/>
    <property type="match status" value="1"/>
</dbReference>
<dbReference type="RefSeq" id="WP_166915541.1">
    <property type="nucleotide sequence ID" value="NZ_CP050253.1"/>
</dbReference>
<comment type="catalytic activity">
    <reaction evidence="7 8">
        <text>D-erythrose 4-phosphate + phosphoenolpyruvate + H2O = 7-phospho-2-dehydro-3-deoxy-D-arabino-heptonate + phosphate</text>
        <dbReference type="Rhea" id="RHEA:14717"/>
        <dbReference type="ChEBI" id="CHEBI:15377"/>
        <dbReference type="ChEBI" id="CHEBI:16897"/>
        <dbReference type="ChEBI" id="CHEBI:43474"/>
        <dbReference type="ChEBI" id="CHEBI:58394"/>
        <dbReference type="ChEBI" id="CHEBI:58702"/>
        <dbReference type="EC" id="2.5.1.54"/>
    </reaction>
</comment>
<dbReference type="NCBIfam" id="NF009395">
    <property type="entry name" value="PRK12755.1"/>
    <property type="match status" value="1"/>
</dbReference>
<keyword evidence="6 8" id="KW-0057">Aromatic amino acid biosynthesis</keyword>
<keyword evidence="4 8" id="KW-0028">Amino-acid biosynthesis</keyword>